<dbReference type="Gene3D" id="2.20.25.80">
    <property type="entry name" value="WRKY domain"/>
    <property type="match status" value="1"/>
</dbReference>
<evidence type="ECO:0000256" key="7">
    <source>
        <dbReference type="SAM" id="MobiDB-lite"/>
    </source>
</evidence>
<evidence type="ECO:0000259" key="8">
    <source>
        <dbReference type="PROSITE" id="PS50811"/>
    </source>
</evidence>
<dbReference type="eggNOG" id="ENOG502QU86">
    <property type="taxonomic scope" value="Eukaryota"/>
</dbReference>
<evidence type="ECO:0000256" key="2">
    <source>
        <dbReference type="ARBA" id="ARBA00022737"/>
    </source>
</evidence>
<keyword evidence="6" id="KW-0539">Nucleus</keyword>
<dbReference type="Proteomes" id="UP000029121">
    <property type="component" value="Unassembled WGS sequence"/>
</dbReference>
<evidence type="ECO:0000256" key="5">
    <source>
        <dbReference type="ARBA" id="ARBA00023163"/>
    </source>
</evidence>
<reference evidence="9" key="1">
    <citation type="journal article" date="2001" name="Plant Cell">
        <title>Comparative sequence analysis reveals extensive microcolinearity in the lateral suppressor regions of the tomato, Arabidopsis, and Capsella genomes.</title>
        <authorList>
            <person name="Rossberg M."/>
            <person name="Theres K."/>
            <person name="Acarkan A."/>
            <person name="Herrero R."/>
            <person name="Schmitt T."/>
            <person name="Schumacher K."/>
            <person name="Schmitz G."/>
            <person name="Schmidt R."/>
        </authorList>
    </citation>
    <scope>NUCLEOTIDE SEQUENCE</scope>
</reference>
<protein>
    <recommendedName>
        <fullName evidence="8">WRKY domain-containing protein</fullName>
    </recommendedName>
</protein>
<feature type="region of interest" description="Disordered" evidence="7">
    <location>
        <begin position="394"/>
        <end position="431"/>
    </location>
</feature>
<dbReference type="GO" id="GO:0043565">
    <property type="term" value="F:sequence-specific DNA binding"/>
    <property type="evidence" value="ECO:0007669"/>
    <property type="project" value="InterPro"/>
</dbReference>
<dbReference type="PROSITE" id="PS50811">
    <property type="entry name" value="WRKY"/>
    <property type="match status" value="1"/>
</dbReference>
<feature type="domain" description="WRKY" evidence="8">
    <location>
        <begin position="334"/>
        <end position="399"/>
    </location>
</feature>
<dbReference type="FunFam" id="2.20.25.80:FF:000006">
    <property type="entry name" value="WRKY transcription factor"/>
    <property type="match status" value="1"/>
</dbReference>
<evidence type="ECO:0000313" key="11">
    <source>
        <dbReference type="Proteomes" id="UP000029121"/>
    </source>
</evidence>
<organism evidence="9">
    <name type="scientific">Capsella rubella</name>
    <dbReference type="NCBI Taxonomy" id="81985"/>
    <lineage>
        <taxon>Eukaryota</taxon>
        <taxon>Viridiplantae</taxon>
        <taxon>Streptophyta</taxon>
        <taxon>Embryophyta</taxon>
        <taxon>Tracheophyta</taxon>
        <taxon>Spermatophyta</taxon>
        <taxon>Magnoliopsida</taxon>
        <taxon>eudicotyledons</taxon>
        <taxon>Gunneridae</taxon>
        <taxon>Pentapetalae</taxon>
        <taxon>rosids</taxon>
        <taxon>malvids</taxon>
        <taxon>Brassicales</taxon>
        <taxon>Brassicaceae</taxon>
        <taxon>Camelineae</taxon>
        <taxon>Capsella</taxon>
    </lineage>
</organism>
<keyword evidence="5" id="KW-0804">Transcription</keyword>
<accession>Q9ARF4</accession>
<keyword evidence="4" id="KW-0238">DNA-binding</keyword>
<feature type="compositionally biased region" description="Polar residues" evidence="7">
    <location>
        <begin position="312"/>
        <end position="323"/>
    </location>
</feature>
<keyword evidence="11" id="KW-1185">Reference proteome</keyword>
<dbReference type="Pfam" id="PF03106">
    <property type="entry name" value="WRKY"/>
    <property type="match status" value="1"/>
</dbReference>
<sequence length="513" mass="56957">MSDFDGNFNESTSCWAPPFSPSPRAILAMIDQAEDDGLDLISEMFPHTNLPRDHSAQSSEQRSGLGQRLAARVGFSPPPLDTENISPSAASLRSSTTVPPPVSAIPPGFIPSTLLQSPNMVTDSSQMIPAPSSDTNYGPQGMVETSGEGNAPTLIFNNDHPYQPVNADLPLLDVFDDVPTEESVYLPTYETDHVEPIGDSLVPNSFEHEFVGDANVNFISNEGTESVKDSESDDELDFDFEFEDEDEAEAEAEDNDEDKAEDEDEDNDEDGNEDEDEDDEEDENDEEEADHDDEADFDDAEPSSPKRRKFEASSNMIGATRTNKAQRVILQMESDEDNPEDGFRWRKYGQKVVKGNPNPRSYFKCTNNDCNVKKHVERGADNFKILVTSYDGIHNHPPPPARCRINSGPRNRSGTTTTTQNQSYRTDRLGRFPAPSSVITPMEMMPLSSFTPPLDMSKVYMTGLNKLPNFSVFQNPGYMYRNDEPMMNVVPNGSGIYGGIRHRLFAEFGVNLM</sequence>
<reference evidence="9" key="2">
    <citation type="submission" date="2001-01" db="EMBL/GenBank/DDBJ databases">
        <authorList>
            <person name="Schmidt R.H."/>
        </authorList>
    </citation>
    <scope>NUCLEOTIDE SEQUENCE</scope>
</reference>
<evidence type="ECO:0000313" key="9">
    <source>
        <dbReference type="EMBL" id="CAC36389.1"/>
    </source>
</evidence>
<keyword evidence="2" id="KW-0677">Repeat</keyword>
<feature type="region of interest" description="Disordered" evidence="7">
    <location>
        <begin position="43"/>
        <end position="99"/>
    </location>
</feature>
<dbReference type="EMBL" id="KB870805">
    <property type="protein sequence ID" value="EOA37477.1"/>
    <property type="molecule type" value="Genomic_DNA"/>
</dbReference>
<evidence type="ECO:0000256" key="6">
    <source>
        <dbReference type="ARBA" id="ARBA00023242"/>
    </source>
</evidence>
<feature type="region of interest" description="Disordered" evidence="7">
    <location>
        <begin position="122"/>
        <end position="151"/>
    </location>
</feature>
<dbReference type="PANTHER" id="PTHR31221">
    <property type="entry name" value="WRKY TRANSCRIPTION FACTOR PROTEIN 1-RELATED"/>
    <property type="match status" value="1"/>
</dbReference>
<proteinExistence type="predicted"/>
<keyword evidence="3" id="KW-0805">Transcription regulation</keyword>
<comment type="subcellular location">
    <subcellularLocation>
        <location evidence="1">Nucleus</location>
    </subcellularLocation>
</comment>
<dbReference type="SMART" id="SM00774">
    <property type="entry name" value="WRKY"/>
    <property type="match status" value="1"/>
</dbReference>
<feature type="compositionally biased region" description="Polar residues" evidence="7">
    <location>
        <begin position="122"/>
        <end position="138"/>
    </location>
</feature>
<dbReference type="AlphaFoldDB" id="Q9ARF4"/>
<feature type="compositionally biased region" description="Polar residues" evidence="7">
    <location>
        <begin position="408"/>
        <end position="424"/>
    </location>
</feature>
<evidence type="ECO:0000256" key="1">
    <source>
        <dbReference type="ARBA" id="ARBA00004123"/>
    </source>
</evidence>
<dbReference type="SUPFAM" id="SSF118290">
    <property type="entry name" value="WRKY DNA-binding domain"/>
    <property type="match status" value="1"/>
</dbReference>
<evidence type="ECO:0000313" key="10">
    <source>
        <dbReference type="EMBL" id="EOA37477.1"/>
    </source>
</evidence>
<feature type="compositionally biased region" description="Polar residues" evidence="7">
    <location>
        <begin position="83"/>
        <end position="97"/>
    </location>
</feature>
<dbReference type="PANTHER" id="PTHR31221:SF239">
    <property type="entry name" value="WRKY TRANSCRIPTION FACTOR 10-RELATED"/>
    <property type="match status" value="1"/>
</dbReference>
<gene>
    <name evidence="10" type="ORF">CARUB_v10011619mg</name>
</gene>
<dbReference type="EMBL" id="AJ303349">
    <property type="protein sequence ID" value="CAC36389.1"/>
    <property type="molecule type" value="Genomic_DNA"/>
</dbReference>
<evidence type="ECO:0000256" key="4">
    <source>
        <dbReference type="ARBA" id="ARBA00023125"/>
    </source>
</evidence>
<dbReference type="InterPro" id="IPR044810">
    <property type="entry name" value="WRKY_plant"/>
</dbReference>
<reference evidence="10" key="4">
    <citation type="journal article" date="2013" name="Nat. Genet.">
        <title>Genome sequencing of Capsella rubella.</title>
        <authorList>
            <person name="Schmutz J."/>
            <person name="Prochnik S."/>
            <person name="Nordborg M."/>
            <person name="Weigel D."/>
            <person name="Rokhsar D."/>
            <person name="Wright S."/>
        </authorList>
    </citation>
    <scope>NUCLEOTIDE SEQUENCE</scope>
</reference>
<dbReference type="GO" id="GO:0005634">
    <property type="term" value="C:nucleus"/>
    <property type="evidence" value="ECO:0007669"/>
    <property type="project" value="UniProtKB-SubCell"/>
</dbReference>
<evidence type="ECO:0000256" key="3">
    <source>
        <dbReference type="ARBA" id="ARBA00023015"/>
    </source>
</evidence>
<feature type="compositionally biased region" description="Acidic residues" evidence="7">
    <location>
        <begin position="245"/>
        <end position="301"/>
    </location>
</feature>
<dbReference type="GO" id="GO:0003700">
    <property type="term" value="F:DNA-binding transcription factor activity"/>
    <property type="evidence" value="ECO:0007669"/>
    <property type="project" value="InterPro"/>
</dbReference>
<reference evidence="11" key="3">
    <citation type="journal article" date="2013" name="Nat. Genet.">
        <title>The Capsella rubella genome and the genomic consequences of rapid mating system evolution.</title>
        <authorList>
            <person name="Slotte T."/>
            <person name="Hazzouri K.M."/>
            <person name="Agren J.A."/>
            <person name="Koenig D."/>
            <person name="Maumus F."/>
            <person name="Guo Y.L."/>
            <person name="Steige K."/>
            <person name="Platts A.E."/>
            <person name="Escobar J.S."/>
            <person name="Newman L.K."/>
            <person name="Wang W."/>
            <person name="Mandakova T."/>
            <person name="Vello E."/>
            <person name="Smith L.M."/>
            <person name="Henz S.R."/>
            <person name="Steffen J."/>
            <person name="Takuno S."/>
            <person name="Brandvain Y."/>
            <person name="Coop G."/>
            <person name="Andolfatto P."/>
            <person name="Hu T.T."/>
            <person name="Blanchette M."/>
            <person name="Clark R.M."/>
            <person name="Quesneville H."/>
            <person name="Nordborg M."/>
            <person name="Gaut B.S."/>
            <person name="Lysak M.A."/>
            <person name="Jenkins J."/>
            <person name="Grimwood J."/>
            <person name="Chapman J."/>
            <person name="Prochnik S."/>
            <person name="Shu S."/>
            <person name="Rokhsar D."/>
            <person name="Schmutz J."/>
            <person name="Weigel D."/>
            <person name="Wright S.I."/>
        </authorList>
    </citation>
    <scope>NUCLEOTIDE SEQUENCE [LARGE SCALE GENOMIC DNA]</scope>
    <source>
        <strain evidence="11">cv. Monte Gargano</strain>
    </source>
</reference>
<dbReference type="InterPro" id="IPR036576">
    <property type="entry name" value="WRKY_dom_sf"/>
</dbReference>
<name>Q9ARF4_9BRAS</name>
<dbReference type="InterPro" id="IPR003657">
    <property type="entry name" value="WRKY_dom"/>
</dbReference>
<feature type="region of interest" description="Disordered" evidence="7">
    <location>
        <begin position="245"/>
        <end position="323"/>
    </location>
</feature>